<keyword evidence="1" id="KW-0472">Membrane</keyword>
<gene>
    <name evidence="3" type="ORF">DCE01_06365</name>
</gene>
<dbReference type="Proteomes" id="UP000257240">
    <property type="component" value="Unassembled WGS sequence"/>
</dbReference>
<keyword evidence="1" id="KW-0812">Transmembrane</keyword>
<evidence type="ECO:0000256" key="1">
    <source>
        <dbReference type="SAM" id="Phobius"/>
    </source>
</evidence>
<proteinExistence type="predicted"/>
<organism evidence="3 4">
    <name type="scientific">Thermodesulfobacterium commune</name>
    <dbReference type="NCBI Taxonomy" id="1741"/>
    <lineage>
        <taxon>Bacteria</taxon>
        <taxon>Pseudomonadati</taxon>
        <taxon>Thermodesulfobacteriota</taxon>
        <taxon>Thermodesulfobacteria</taxon>
        <taxon>Thermodesulfobacteriales</taxon>
        <taxon>Thermodesulfobacteriaceae</taxon>
        <taxon>Thermodesulfobacterium</taxon>
    </lineage>
</organism>
<accession>A0A3B8N7K9</accession>
<reference evidence="3 4" key="1">
    <citation type="journal article" date="2018" name="Nat. Biotechnol.">
        <title>A standardized bacterial taxonomy based on genome phylogeny substantially revises the tree of life.</title>
        <authorList>
            <person name="Parks D.H."/>
            <person name="Chuvochina M."/>
            <person name="Waite D.W."/>
            <person name="Rinke C."/>
            <person name="Skarshewski A."/>
            <person name="Chaumeil P.A."/>
            <person name="Hugenholtz P."/>
        </authorList>
    </citation>
    <scope>NUCLEOTIDE SEQUENCE [LARGE SCALE GENOMIC DNA]</scope>
    <source>
        <strain evidence="3">UBA12529</strain>
    </source>
</reference>
<dbReference type="Pfam" id="PF00581">
    <property type="entry name" value="Rhodanese"/>
    <property type="match status" value="1"/>
</dbReference>
<keyword evidence="1" id="KW-1133">Transmembrane helix</keyword>
<dbReference type="SMART" id="SM00450">
    <property type="entry name" value="RHOD"/>
    <property type="match status" value="1"/>
</dbReference>
<dbReference type="InterPro" id="IPR036873">
    <property type="entry name" value="Rhodanese-like_dom_sf"/>
</dbReference>
<feature type="transmembrane region" description="Helical" evidence="1">
    <location>
        <begin position="12"/>
        <end position="29"/>
    </location>
</feature>
<dbReference type="CDD" id="cd00158">
    <property type="entry name" value="RHOD"/>
    <property type="match status" value="1"/>
</dbReference>
<dbReference type="InterPro" id="IPR050229">
    <property type="entry name" value="GlpE_sulfurtransferase"/>
</dbReference>
<dbReference type="Gene3D" id="3.40.250.10">
    <property type="entry name" value="Rhodanese-like domain"/>
    <property type="match status" value="1"/>
</dbReference>
<evidence type="ECO:0000259" key="2">
    <source>
        <dbReference type="PROSITE" id="PS50206"/>
    </source>
</evidence>
<dbReference type="InterPro" id="IPR001763">
    <property type="entry name" value="Rhodanese-like_dom"/>
</dbReference>
<dbReference type="EMBL" id="DLVE01000080">
    <property type="protein sequence ID" value="HAA84387.1"/>
    <property type="molecule type" value="Genomic_DNA"/>
</dbReference>
<sequence>MEEPMKGILQKFAIGLLVFLGYLGHGWVYDVELAKKFDSFFSKLTPEVIAKKPCMISVKNLFEMIEKKEPFVVLDIRTPQEKKFVSISLPNTIDIPMHELFKEENLKKLPKDKLIVVVCHTGARAIAASLPLNMLGYKTVVLDGGISELAKAAGRSVVGIHW</sequence>
<dbReference type="AlphaFoldDB" id="A0A3B8N7K9"/>
<dbReference type="PROSITE" id="PS50206">
    <property type="entry name" value="RHODANESE_3"/>
    <property type="match status" value="1"/>
</dbReference>
<name>A0A3B8N7K9_9BACT</name>
<feature type="domain" description="Rhodanese" evidence="2">
    <location>
        <begin position="67"/>
        <end position="158"/>
    </location>
</feature>
<evidence type="ECO:0000313" key="3">
    <source>
        <dbReference type="EMBL" id="HAA84387.1"/>
    </source>
</evidence>
<evidence type="ECO:0000313" key="4">
    <source>
        <dbReference type="Proteomes" id="UP000257240"/>
    </source>
</evidence>
<comment type="caution">
    <text evidence="3">The sequence shown here is derived from an EMBL/GenBank/DDBJ whole genome shotgun (WGS) entry which is preliminary data.</text>
</comment>
<dbReference type="SUPFAM" id="SSF52821">
    <property type="entry name" value="Rhodanese/Cell cycle control phosphatase"/>
    <property type="match status" value="1"/>
</dbReference>
<dbReference type="PANTHER" id="PTHR43031">
    <property type="entry name" value="FAD-DEPENDENT OXIDOREDUCTASE"/>
    <property type="match status" value="1"/>
</dbReference>
<dbReference type="PANTHER" id="PTHR43031:SF10">
    <property type="entry name" value="RHODANESE DOMAIN-CONTAINING PROTEIN"/>
    <property type="match status" value="1"/>
</dbReference>
<protein>
    <recommendedName>
        <fullName evidence="2">Rhodanese domain-containing protein</fullName>
    </recommendedName>
</protein>